<keyword evidence="4" id="KW-0597">Phosphoprotein</keyword>
<dbReference type="PROSITE" id="PS50075">
    <property type="entry name" value="CARRIER"/>
    <property type="match status" value="1"/>
</dbReference>
<dbReference type="SUPFAM" id="SSF47336">
    <property type="entry name" value="ACP-like"/>
    <property type="match status" value="1"/>
</dbReference>
<protein>
    <submittedName>
        <fullName evidence="7">Amino acid adenylation domain-containing protein</fullName>
    </submittedName>
</protein>
<feature type="region of interest" description="Disordered" evidence="5">
    <location>
        <begin position="1091"/>
        <end position="1129"/>
    </location>
</feature>
<dbReference type="Gene3D" id="3.30.559.10">
    <property type="entry name" value="Chloramphenicol acetyltransferase-like domain"/>
    <property type="match status" value="1"/>
</dbReference>
<dbReference type="SMART" id="SM00823">
    <property type="entry name" value="PKS_PP"/>
    <property type="match status" value="1"/>
</dbReference>
<dbReference type="InterPro" id="IPR010071">
    <property type="entry name" value="AA_adenyl_dom"/>
</dbReference>
<dbReference type="PROSITE" id="PS00455">
    <property type="entry name" value="AMP_BINDING"/>
    <property type="match status" value="1"/>
</dbReference>
<dbReference type="InterPro" id="IPR000873">
    <property type="entry name" value="AMP-dep_synth/lig_dom"/>
</dbReference>
<gene>
    <name evidence="7" type="ORF">ACFSOY_00395</name>
</gene>
<evidence type="ECO:0000259" key="6">
    <source>
        <dbReference type="PROSITE" id="PS50075"/>
    </source>
</evidence>
<dbReference type="InterPro" id="IPR001242">
    <property type="entry name" value="Condensation_dom"/>
</dbReference>
<dbReference type="Gene3D" id="3.40.50.980">
    <property type="match status" value="2"/>
</dbReference>
<evidence type="ECO:0000256" key="1">
    <source>
        <dbReference type="ARBA" id="ARBA00001957"/>
    </source>
</evidence>
<comment type="similarity">
    <text evidence="2">Belongs to the ATP-dependent AMP-binding enzyme family.</text>
</comment>
<evidence type="ECO:0000313" key="7">
    <source>
        <dbReference type="EMBL" id="MFD2168477.1"/>
    </source>
</evidence>
<dbReference type="InterPro" id="IPR045851">
    <property type="entry name" value="AMP-bd_C_sf"/>
</dbReference>
<name>A0ABW4ZRB5_9BACL</name>
<dbReference type="PANTHER" id="PTHR45527:SF1">
    <property type="entry name" value="FATTY ACID SYNTHASE"/>
    <property type="match status" value="1"/>
</dbReference>
<dbReference type="SUPFAM" id="SSF56801">
    <property type="entry name" value="Acetyl-CoA synthetase-like"/>
    <property type="match status" value="1"/>
</dbReference>
<comment type="cofactor">
    <cofactor evidence="1">
        <name>pantetheine 4'-phosphate</name>
        <dbReference type="ChEBI" id="CHEBI:47942"/>
    </cofactor>
</comment>
<dbReference type="InterPro" id="IPR009081">
    <property type="entry name" value="PP-bd_ACP"/>
</dbReference>
<dbReference type="Gene3D" id="3.30.300.30">
    <property type="match status" value="1"/>
</dbReference>
<reference evidence="8" key="1">
    <citation type="journal article" date="2019" name="Int. J. Syst. Evol. Microbiol.">
        <title>The Global Catalogue of Microorganisms (GCM) 10K type strain sequencing project: providing services to taxonomists for standard genome sequencing and annotation.</title>
        <authorList>
            <consortium name="The Broad Institute Genomics Platform"/>
            <consortium name="The Broad Institute Genome Sequencing Center for Infectious Disease"/>
            <person name="Wu L."/>
            <person name="Ma J."/>
        </authorList>
    </citation>
    <scope>NUCLEOTIDE SEQUENCE [LARGE SCALE GENOMIC DNA]</scope>
    <source>
        <strain evidence="8">CGMCC 1.13574</strain>
    </source>
</reference>
<accession>A0ABW4ZRB5</accession>
<organism evidence="7 8">
    <name type="scientific">Tumebacillus lipolyticus</name>
    <dbReference type="NCBI Taxonomy" id="1280370"/>
    <lineage>
        <taxon>Bacteria</taxon>
        <taxon>Bacillati</taxon>
        <taxon>Bacillota</taxon>
        <taxon>Bacilli</taxon>
        <taxon>Bacillales</taxon>
        <taxon>Alicyclobacillaceae</taxon>
        <taxon>Tumebacillus</taxon>
    </lineage>
</organism>
<dbReference type="CDD" id="cd17646">
    <property type="entry name" value="A_NRPS_AB3403-like"/>
    <property type="match status" value="1"/>
</dbReference>
<dbReference type="CDD" id="cd19531">
    <property type="entry name" value="LCL_NRPS-like"/>
    <property type="match status" value="1"/>
</dbReference>
<comment type="caution">
    <text evidence="7">The sequence shown here is derived from an EMBL/GenBank/DDBJ whole genome shotgun (WGS) entry which is preliminary data.</text>
</comment>
<dbReference type="PANTHER" id="PTHR45527">
    <property type="entry name" value="NONRIBOSOMAL PEPTIDE SYNTHETASE"/>
    <property type="match status" value="1"/>
</dbReference>
<keyword evidence="3" id="KW-0596">Phosphopantetheine</keyword>
<dbReference type="RefSeq" id="WP_386043222.1">
    <property type="nucleotide sequence ID" value="NZ_JBHUIO010000002.1"/>
</dbReference>
<dbReference type="Proteomes" id="UP001597343">
    <property type="component" value="Unassembled WGS sequence"/>
</dbReference>
<proteinExistence type="inferred from homology"/>
<dbReference type="Pfam" id="PF00668">
    <property type="entry name" value="Condensation"/>
    <property type="match status" value="1"/>
</dbReference>
<dbReference type="Pfam" id="PF00550">
    <property type="entry name" value="PP-binding"/>
    <property type="match status" value="1"/>
</dbReference>
<dbReference type="NCBIfam" id="TIGR01733">
    <property type="entry name" value="AA-adenyl-dom"/>
    <property type="match status" value="1"/>
</dbReference>
<evidence type="ECO:0000256" key="4">
    <source>
        <dbReference type="ARBA" id="ARBA00022553"/>
    </source>
</evidence>
<evidence type="ECO:0000256" key="3">
    <source>
        <dbReference type="ARBA" id="ARBA00022450"/>
    </source>
</evidence>
<sequence>MSSNIKQLDQMTPEEKRAMLAQLMQKKNGDVKTAPVSFAQQRLWFVEQLYQGSPMNNVPLVLRLRGLLDLEAMEWSLQEIVNRQAAFRTTFAAVEGRPVQRIHPPKPFALPLIDLSGLPEGEREAEAERLMTEEAARTFDLGRDLLLRAAVIRLEDEEHRLMLTMHHIATDGWSRGVLLKELTDFYRARTQGVKVQLPELEVGYVDFAVWQRDHLKDDRLNGLLGYWKDHLAGAPAQLDLPLDRPRPSKESFAGGQVRMLGSAGLLQRLKELSRREEATLFMTLLAAYYTLLCRYNRQQSIVIGTPVANRTRQEQEGLIGFFVNMLPLHLDLSGDPTFCELLQRTKKTALGAFAHQDLPFERLVEELDVERNLNQSPLFQTTFTLQNAPSTALELPGLVLDVFEQTTGTAKFDLSLFLWEADGGLAGGFEYKTDLFEEGTVERLSRHYLALLESIVDAPDSRISELSIMSAQERAHLVQLGETDTTSARDELLHQLFEEQVLRTPDHPALVFEGRTMSYRELNERANRVAHHLKAQGLGRCQLAAIFMERSFEMVVAVLGVLKSGAAYLPLDPDYPAERLQFMLDDSEARFVLTMEALAGNMPANRANLLCLDRDWAEIARSNADNPQGGALPSDPAYVIYTSGSTGRPKGVLTAHRGICNTIRWYHDDFPMTTEDAQVLKSPFSFDASLTEFFVPLSSGARIVIARQGAHRDPGYLAGLIAHERVTVIQVVPTQLQLLLDEPRFAECVHLRQVYCGAELLTTSLLERFHAASKADLINIYGPTEASVECTYWYCERGDERHAIPIGRPIPRMQLYVLDERLEPVPIGAVGEIYVGGIGVGLGYLKRPEMTAERFLQSPFAAAGSGERLYKTGDLARWNAEGALEIIGRADHQVKIRGHRIELSEIENLVHEADGVRNTVALAREVEGDARLIVYFTLDKNIANPFEAEAPGIETPARQLALSLQQRFKELLPAFMVPSAFIPLEEMPLLPSGKINHNLLPEPKIERNTHIEFVMPQSESEVLVAAIWREVLKVDKVGLHDNFFDLGGHSLLVIQVHTKLCREMNRDIALVEMFQHPTVYALAKLLSAPENHDSGDSLSMQQAELAAEARTNAMQRRIEARQQRRDARQ</sequence>
<keyword evidence="8" id="KW-1185">Reference proteome</keyword>
<dbReference type="SUPFAM" id="SSF52777">
    <property type="entry name" value="CoA-dependent acyltransferases"/>
    <property type="match status" value="2"/>
</dbReference>
<feature type="compositionally biased region" description="Basic and acidic residues" evidence="5">
    <location>
        <begin position="1116"/>
        <end position="1129"/>
    </location>
</feature>
<evidence type="ECO:0000256" key="2">
    <source>
        <dbReference type="ARBA" id="ARBA00006432"/>
    </source>
</evidence>
<dbReference type="Gene3D" id="1.10.1200.10">
    <property type="entry name" value="ACP-like"/>
    <property type="match status" value="1"/>
</dbReference>
<evidence type="ECO:0000256" key="5">
    <source>
        <dbReference type="SAM" id="MobiDB-lite"/>
    </source>
</evidence>
<dbReference type="InterPro" id="IPR020806">
    <property type="entry name" value="PKS_PP-bd"/>
</dbReference>
<dbReference type="InterPro" id="IPR020845">
    <property type="entry name" value="AMP-binding_CS"/>
</dbReference>
<feature type="domain" description="Carrier" evidence="6">
    <location>
        <begin position="1015"/>
        <end position="1090"/>
    </location>
</feature>
<dbReference type="Gene3D" id="3.30.559.30">
    <property type="entry name" value="Nonribosomal peptide synthetase, condensation domain"/>
    <property type="match status" value="1"/>
</dbReference>
<dbReference type="InterPro" id="IPR023213">
    <property type="entry name" value="CAT-like_dom_sf"/>
</dbReference>
<dbReference type="Gene3D" id="2.30.38.10">
    <property type="entry name" value="Luciferase, Domain 3"/>
    <property type="match status" value="1"/>
</dbReference>
<dbReference type="EMBL" id="JBHUIO010000002">
    <property type="protein sequence ID" value="MFD2168477.1"/>
    <property type="molecule type" value="Genomic_DNA"/>
</dbReference>
<evidence type="ECO:0000313" key="8">
    <source>
        <dbReference type="Proteomes" id="UP001597343"/>
    </source>
</evidence>
<dbReference type="InterPro" id="IPR036736">
    <property type="entry name" value="ACP-like_sf"/>
</dbReference>
<dbReference type="Pfam" id="PF00501">
    <property type="entry name" value="AMP-binding"/>
    <property type="match status" value="1"/>
</dbReference>